<reference evidence="1 2" key="1">
    <citation type="submission" date="2015-08" db="EMBL/GenBank/DDBJ databases">
        <authorList>
            <person name="Babu N.S."/>
            <person name="Beckwith C.J."/>
            <person name="Beseler K.G."/>
            <person name="Brison A."/>
            <person name="Carone J.V."/>
            <person name="Caskin T.P."/>
            <person name="Diamond M."/>
            <person name="Durham M.E."/>
            <person name="Foxe J.M."/>
            <person name="Go M."/>
            <person name="Henderson B.A."/>
            <person name="Jones I.B."/>
            <person name="McGettigan J.A."/>
            <person name="Micheletti S.J."/>
            <person name="Nasrallah M.E."/>
            <person name="Ortiz D."/>
            <person name="Piller C.R."/>
            <person name="Privatt S.R."/>
            <person name="Schneider S.L."/>
            <person name="Sharp S."/>
            <person name="Smith T.C."/>
            <person name="Stanton J.D."/>
            <person name="Ullery H.E."/>
            <person name="Wilson R.J."/>
            <person name="Serrano M.G."/>
            <person name="Buck G."/>
            <person name="Lee V."/>
            <person name="Wang Y."/>
            <person name="Carvalho R."/>
            <person name="Voegtly L."/>
            <person name="Shi R."/>
            <person name="Duckworth R."/>
            <person name="Johnson A."/>
            <person name="Loviza R."/>
            <person name="Walstead R."/>
            <person name="Shah Z."/>
            <person name="Kiflezghi M."/>
            <person name="Wade K."/>
            <person name="Ball S.L."/>
            <person name="Bradley K.W."/>
            <person name="Asai D.J."/>
            <person name="Bowman C.A."/>
            <person name="Russell D.A."/>
            <person name="Pope W.H."/>
            <person name="Jacobs-Sera D."/>
            <person name="Hendrix R.W."/>
            <person name="Hatfull G.F."/>
        </authorList>
    </citation>
    <scope>NUCLEOTIDE SEQUENCE [LARGE SCALE GENOMIC DNA]</scope>
    <source>
        <strain evidence="1 2">DSM 27710</strain>
    </source>
</reference>
<dbReference type="STRING" id="1391653.AKJ08_3028"/>
<name>A0A0K1PGT5_9BACT</name>
<evidence type="ECO:0000313" key="2">
    <source>
        <dbReference type="Proteomes" id="UP000055590"/>
    </source>
</evidence>
<proteinExistence type="predicted"/>
<protein>
    <recommendedName>
        <fullName evidence="3">DUF3293 domain-containing protein</fullName>
    </recommendedName>
</protein>
<dbReference type="AlphaFoldDB" id="A0A0K1PGT5"/>
<evidence type="ECO:0000313" key="1">
    <source>
        <dbReference type="EMBL" id="AKU92641.1"/>
    </source>
</evidence>
<keyword evidence="2" id="KW-1185">Reference proteome</keyword>
<evidence type="ECO:0008006" key="3">
    <source>
        <dbReference type="Google" id="ProtNLM"/>
    </source>
</evidence>
<dbReference type="Pfam" id="PF11697">
    <property type="entry name" value="DUF3293"/>
    <property type="match status" value="1"/>
</dbReference>
<gene>
    <name evidence="1" type="ORF">AKJ08_3028</name>
</gene>
<dbReference type="KEGG" id="vin:AKJ08_3028"/>
<dbReference type="InterPro" id="IPR021710">
    <property type="entry name" value="DUF3293"/>
</dbReference>
<organism evidence="1 2">
    <name type="scientific">Vulgatibacter incomptus</name>
    <dbReference type="NCBI Taxonomy" id="1391653"/>
    <lineage>
        <taxon>Bacteria</taxon>
        <taxon>Pseudomonadati</taxon>
        <taxon>Myxococcota</taxon>
        <taxon>Myxococcia</taxon>
        <taxon>Myxococcales</taxon>
        <taxon>Cystobacterineae</taxon>
        <taxon>Vulgatibacteraceae</taxon>
        <taxon>Vulgatibacter</taxon>
    </lineage>
</organism>
<accession>A0A0K1PGT5</accession>
<dbReference type="Proteomes" id="UP000055590">
    <property type="component" value="Chromosome"/>
</dbReference>
<sequence>MEEALDPRESCWKVHGSRVNGHPEHSPNTLKVMEFLRSFGLKATPTCAMGICCADSYSIDVGFLDGGFYGRTAEYESVRSLLASGELDRDALAEYRLEMAERADEEGAWVRGPRAALFIALGLGLRVPSKFCKAHGLEGVTFEQLAMEARFERFYRTTTFVAFDGERRIEIRIGDHHRTDLDKILDARGAKEWAYVTAWNPRSVEASREGNDAAQERLRQALRAEGIDFLEGMSEPADGSPGEASLLAFIVQERAAAMGRAFVQNAIVVGAMDEPAELLWLHPPGA</sequence>
<dbReference type="EMBL" id="CP012332">
    <property type="protein sequence ID" value="AKU92641.1"/>
    <property type="molecule type" value="Genomic_DNA"/>
</dbReference>